<organism evidence="14 15">
    <name type="scientific">Halioglobus japonicus</name>
    <dbReference type="NCBI Taxonomy" id="930805"/>
    <lineage>
        <taxon>Bacteria</taxon>
        <taxon>Pseudomonadati</taxon>
        <taxon>Pseudomonadota</taxon>
        <taxon>Gammaproteobacteria</taxon>
        <taxon>Cellvibrionales</taxon>
        <taxon>Halieaceae</taxon>
        <taxon>Halioglobus</taxon>
    </lineage>
</organism>
<keyword evidence="15" id="KW-1185">Reference proteome</keyword>
<dbReference type="InterPro" id="IPR036866">
    <property type="entry name" value="RibonucZ/Hydroxyglut_hydro"/>
</dbReference>
<proteinExistence type="inferred from homology"/>
<evidence type="ECO:0000256" key="7">
    <source>
        <dbReference type="ARBA" id="ARBA00022723"/>
    </source>
</evidence>
<protein>
    <recommendedName>
        <fullName evidence="6">beta-lactamase</fullName>
        <ecNumber evidence="6">3.5.2.6</ecNumber>
    </recommendedName>
</protein>
<comment type="subunit">
    <text evidence="5">Monomer.</text>
</comment>
<evidence type="ECO:0000259" key="13">
    <source>
        <dbReference type="SMART" id="SM00849"/>
    </source>
</evidence>
<dbReference type="Gene3D" id="3.60.15.10">
    <property type="entry name" value="Ribonuclease Z/Hydroxyacylglutathione hydrolase-like"/>
    <property type="match status" value="1"/>
</dbReference>
<dbReference type="NCBIfam" id="NF012229">
    <property type="entry name" value="bla_class_B_core"/>
    <property type="match status" value="1"/>
</dbReference>
<dbReference type="GO" id="GO:0017001">
    <property type="term" value="P:antibiotic catabolic process"/>
    <property type="evidence" value="ECO:0007669"/>
    <property type="project" value="UniProtKB-ARBA"/>
</dbReference>
<evidence type="ECO:0000256" key="4">
    <source>
        <dbReference type="ARBA" id="ARBA00005250"/>
    </source>
</evidence>
<dbReference type="PANTHER" id="PTHR42951:SF4">
    <property type="entry name" value="ACYL-COENZYME A THIOESTERASE MBLAC2"/>
    <property type="match status" value="1"/>
</dbReference>
<keyword evidence="8" id="KW-0732">Signal</keyword>
<evidence type="ECO:0000256" key="5">
    <source>
        <dbReference type="ARBA" id="ARBA00011245"/>
    </source>
</evidence>
<comment type="cofactor">
    <cofactor evidence="2">
        <name>Zn(2+)</name>
        <dbReference type="ChEBI" id="CHEBI:29105"/>
    </cofactor>
</comment>
<evidence type="ECO:0000256" key="6">
    <source>
        <dbReference type="ARBA" id="ARBA00012865"/>
    </source>
</evidence>
<dbReference type="Proteomes" id="UP000235162">
    <property type="component" value="Unassembled WGS sequence"/>
</dbReference>
<comment type="caution">
    <text evidence="14">The sequence shown here is derived from an EMBL/GenBank/DDBJ whole genome shotgun (WGS) entry which is preliminary data.</text>
</comment>
<dbReference type="RefSeq" id="WP_084198557.1">
    <property type="nucleotide sequence ID" value="NZ_BMYL01000003.1"/>
</dbReference>
<comment type="catalytic activity">
    <reaction evidence="1">
        <text>a beta-lactam + H2O = a substituted beta-amino acid</text>
        <dbReference type="Rhea" id="RHEA:20401"/>
        <dbReference type="ChEBI" id="CHEBI:15377"/>
        <dbReference type="ChEBI" id="CHEBI:35627"/>
        <dbReference type="ChEBI" id="CHEBI:140347"/>
        <dbReference type="EC" id="3.5.2.6"/>
    </reaction>
</comment>
<evidence type="ECO:0000256" key="9">
    <source>
        <dbReference type="ARBA" id="ARBA00022764"/>
    </source>
</evidence>
<evidence type="ECO:0000256" key="8">
    <source>
        <dbReference type="ARBA" id="ARBA00022729"/>
    </source>
</evidence>
<evidence type="ECO:0000313" key="14">
    <source>
        <dbReference type="EMBL" id="PLW85823.1"/>
    </source>
</evidence>
<dbReference type="InterPro" id="IPR058199">
    <property type="entry name" value="BlaB//VIM/IMP-1"/>
</dbReference>
<dbReference type="SMART" id="SM00849">
    <property type="entry name" value="Lactamase_B"/>
    <property type="match status" value="1"/>
</dbReference>
<dbReference type="SUPFAM" id="SSF56281">
    <property type="entry name" value="Metallo-hydrolase/oxidoreductase"/>
    <property type="match status" value="1"/>
</dbReference>
<dbReference type="InterPro" id="IPR050855">
    <property type="entry name" value="NDM-1-like"/>
</dbReference>
<dbReference type="InterPro" id="IPR001279">
    <property type="entry name" value="Metallo-B-lactamas"/>
</dbReference>
<evidence type="ECO:0000256" key="2">
    <source>
        <dbReference type="ARBA" id="ARBA00001947"/>
    </source>
</evidence>
<dbReference type="AlphaFoldDB" id="A0AAP8MDI0"/>
<name>A0AAP8MDI0_9GAMM</name>
<keyword evidence="10" id="KW-0378">Hydrolase</keyword>
<keyword evidence="11" id="KW-0862">Zinc</keyword>
<gene>
    <name evidence="14" type="primary">bla</name>
    <name evidence="14" type="ORF">C0029_14600</name>
</gene>
<dbReference type="EMBL" id="PKUR01000003">
    <property type="protein sequence ID" value="PLW85823.1"/>
    <property type="molecule type" value="Genomic_DNA"/>
</dbReference>
<evidence type="ECO:0000256" key="1">
    <source>
        <dbReference type="ARBA" id="ARBA00001526"/>
    </source>
</evidence>
<evidence type="ECO:0000256" key="3">
    <source>
        <dbReference type="ARBA" id="ARBA00004418"/>
    </source>
</evidence>
<dbReference type="EC" id="3.5.2.6" evidence="6"/>
<dbReference type="PANTHER" id="PTHR42951">
    <property type="entry name" value="METALLO-BETA-LACTAMASE DOMAIN-CONTAINING"/>
    <property type="match status" value="1"/>
</dbReference>
<evidence type="ECO:0000256" key="10">
    <source>
        <dbReference type="ARBA" id="ARBA00022801"/>
    </source>
</evidence>
<evidence type="ECO:0000313" key="15">
    <source>
        <dbReference type="Proteomes" id="UP000235162"/>
    </source>
</evidence>
<keyword evidence="9" id="KW-0574">Periplasm</keyword>
<sequence length="221" mass="24196">MEVSAIAPGIYRHVSYGRLPNIGYYPSNGLVLVHDASAYIIDTPWQVADTRKLAQWIADQGWTLKASISTHYHDDRASGIAWLNAQGVDTWASAQTNELLASQGDALAKHTFSGEGQWLWSEQAYAWYPGGGHTADNIVVWLPQAKVLMGGCLVRAMQTQSMGNTRDAVMSEWGDSALRVLDRFEDAQFVVPGHGDVGGPELLMHTADLAEAVNREIVDDE</sequence>
<evidence type="ECO:0000256" key="11">
    <source>
        <dbReference type="ARBA" id="ARBA00022833"/>
    </source>
</evidence>
<keyword evidence="7" id="KW-0479">Metal-binding</keyword>
<keyword evidence="12" id="KW-0046">Antibiotic resistance</keyword>
<evidence type="ECO:0000256" key="12">
    <source>
        <dbReference type="ARBA" id="ARBA00023251"/>
    </source>
</evidence>
<dbReference type="Pfam" id="PF00753">
    <property type="entry name" value="Lactamase_B"/>
    <property type="match status" value="1"/>
</dbReference>
<comment type="similarity">
    <text evidence="4">Belongs to the metallo-beta-lactamase superfamily. Class-B beta-lactamase family.</text>
</comment>
<comment type="subcellular location">
    <subcellularLocation>
        <location evidence="3">Periplasm</location>
    </subcellularLocation>
</comment>
<accession>A0AAP8MDI0</accession>
<reference evidence="14 15" key="1">
    <citation type="submission" date="2018-01" db="EMBL/GenBank/DDBJ databases">
        <title>The draft genome sequence of Halioglobus japonicus S1-36.</title>
        <authorList>
            <person name="Du Z.-J."/>
            <person name="Shi M.-J."/>
        </authorList>
    </citation>
    <scope>NUCLEOTIDE SEQUENCE [LARGE SCALE GENOMIC DNA]</scope>
    <source>
        <strain evidence="14 15">S1-36</strain>
    </source>
</reference>
<dbReference type="NCBIfam" id="NF033088">
    <property type="entry name" value="bla_subclass_B1"/>
    <property type="match status" value="1"/>
</dbReference>
<feature type="domain" description="Metallo-beta-lactamase" evidence="13">
    <location>
        <begin position="26"/>
        <end position="194"/>
    </location>
</feature>